<evidence type="ECO:0000256" key="10">
    <source>
        <dbReference type="ARBA" id="ARBA00023125"/>
    </source>
</evidence>
<evidence type="ECO:0000256" key="4">
    <source>
        <dbReference type="ARBA" id="ARBA00022695"/>
    </source>
</evidence>
<evidence type="ECO:0000313" key="17">
    <source>
        <dbReference type="EMBL" id="KFF31227.1"/>
    </source>
</evidence>
<keyword evidence="18" id="KW-1185">Reference proteome</keyword>
<feature type="zinc finger region" description="CHC2-type" evidence="12 13">
    <location>
        <begin position="41"/>
        <end position="65"/>
    </location>
</feature>
<feature type="compositionally biased region" description="Polar residues" evidence="14">
    <location>
        <begin position="613"/>
        <end position="622"/>
    </location>
</feature>
<evidence type="ECO:0000256" key="13">
    <source>
        <dbReference type="PIRSR" id="PIRSR002811-1"/>
    </source>
</evidence>
<dbReference type="InterPro" id="IPR006295">
    <property type="entry name" value="DNA_primase_DnaG"/>
</dbReference>
<evidence type="ECO:0000256" key="5">
    <source>
        <dbReference type="ARBA" id="ARBA00022705"/>
    </source>
</evidence>
<dbReference type="Gene3D" id="3.40.1360.10">
    <property type="match status" value="1"/>
</dbReference>
<dbReference type="AlphaFoldDB" id="A0A080N2L0"/>
<dbReference type="InterPro" id="IPR002694">
    <property type="entry name" value="Znf_CHC2"/>
</dbReference>
<keyword evidence="1 12" id="KW-0240">DNA-directed RNA polymerase</keyword>
<keyword evidence="7 12" id="KW-0863">Zinc-finger</keyword>
<dbReference type="FunFam" id="3.90.580.10:FF:000001">
    <property type="entry name" value="DNA primase"/>
    <property type="match status" value="1"/>
</dbReference>
<evidence type="ECO:0000256" key="6">
    <source>
        <dbReference type="ARBA" id="ARBA00022723"/>
    </source>
</evidence>
<dbReference type="EC" id="2.7.7.101" evidence="12"/>
<evidence type="ECO:0000256" key="3">
    <source>
        <dbReference type="ARBA" id="ARBA00022679"/>
    </source>
</evidence>
<comment type="caution">
    <text evidence="17">The sequence shown here is derived from an EMBL/GenBank/DDBJ whole genome shotgun (WGS) entry which is preliminary data.</text>
</comment>
<dbReference type="HAMAP" id="MF_00974">
    <property type="entry name" value="DNA_primase_DnaG"/>
    <property type="match status" value="1"/>
</dbReference>
<dbReference type="CDD" id="cd03364">
    <property type="entry name" value="TOPRIM_DnaG_primases"/>
    <property type="match status" value="1"/>
</dbReference>
<keyword evidence="4 12" id="KW-0548">Nucleotidyltransferase</keyword>
<dbReference type="GO" id="GO:0003899">
    <property type="term" value="F:DNA-directed RNA polymerase activity"/>
    <property type="evidence" value="ECO:0007669"/>
    <property type="project" value="UniProtKB-UniRule"/>
</dbReference>
<feature type="compositionally biased region" description="Low complexity" evidence="14">
    <location>
        <begin position="623"/>
        <end position="642"/>
    </location>
</feature>
<reference evidence="17 18" key="1">
    <citation type="journal article" date="2014" name="Appl. Environ. Microbiol.">
        <title>Genomic encyclopedia of type strains of the genus Bifidobacterium.</title>
        <authorList>
            <person name="Milani C."/>
            <person name="Lugli G.A."/>
            <person name="Duranti S."/>
            <person name="Turroni F."/>
            <person name="Bottacini F."/>
            <person name="Mangifesta M."/>
            <person name="Sanchez B."/>
            <person name="Viappiani A."/>
            <person name="Mancabelli L."/>
            <person name="Taminiau B."/>
            <person name="Delcenserie V."/>
            <person name="Barrangou R."/>
            <person name="Margolles A."/>
            <person name="van Sinderen D."/>
            <person name="Ventura M."/>
        </authorList>
    </citation>
    <scope>NUCLEOTIDE SEQUENCE [LARGE SCALE GENOMIC DNA]</scope>
    <source>
        <strain evidence="17 18">DSM 19703</strain>
    </source>
</reference>
<dbReference type="GO" id="GO:0005737">
    <property type="term" value="C:cytoplasm"/>
    <property type="evidence" value="ECO:0007669"/>
    <property type="project" value="TreeGrafter"/>
</dbReference>
<comment type="cofactor">
    <cofactor evidence="12 13">
        <name>Zn(2+)</name>
        <dbReference type="ChEBI" id="CHEBI:29105"/>
    </cofactor>
    <text evidence="12 13">Binds 1 zinc ion per monomer.</text>
</comment>
<dbReference type="InterPro" id="IPR006171">
    <property type="entry name" value="TOPRIM_dom"/>
</dbReference>
<dbReference type="SMART" id="SM00400">
    <property type="entry name" value="ZnF_CHCC"/>
    <property type="match status" value="1"/>
</dbReference>
<organism evidence="17 18">
    <name type="scientific">Bifidobacterium bombi DSM 19703</name>
    <dbReference type="NCBI Taxonomy" id="1341695"/>
    <lineage>
        <taxon>Bacteria</taxon>
        <taxon>Bacillati</taxon>
        <taxon>Actinomycetota</taxon>
        <taxon>Actinomycetes</taxon>
        <taxon>Bifidobacteriales</taxon>
        <taxon>Bifidobacteriaceae</taxon>
        <taxon>Bifidobacterium</taxon>
    </lineage>
</organism>
<keyword evidence="2 12" id="KW-0639">Primosome</keyword>
<evidence type="ECO:0000256" key="7">
    <source>
        <dbReference type="ARBA" id="ARBA00022771"/>
    </source>
</evidence>
<keyword evidence="3 12" id="KW-0808">Transferase</keyword>
<dbReference type="GO" id="GO:0006269">
    <property type="term" value="P:DNA replication, synthesis of primer"/>
    <property type="evidence" value="ECO:0007669"/>
    <property type="project" value="UniProtKB-UniRule"/>
</dbReference>
<keyword evidence="5 12" id="KW-0235">DNA replication</keyword>
<dbReference type="GO" id="GO:0003677">
    <property type="term" value="F:DNA binding"/>
    <property type="evidence" value="ECO:0007669"/>
    <property type="project" value="UniProtKB-KW"/>
</dbReference>
<dbReference type="InterPro" id="IPR050219">
    <property type="entry name" value="DnaG_primase"/>
</dbReference>
<dbReference type="InterPro" id="IPR013264">
    <property type="entry name" value="DNAG_N"/>
</dbReference>
<dbReference type="EMBL" id="ATLK01000001">
    <property type="protein sequence ID" value="KFF31227.1"/>
    <property type="molecule type" value="Genomic_DNA"/>
</dbReference>
<accession>A0A080N2L0</accession>
<evidence type="ECO:0000259" key="16">
    <source>
        <dbReference type="SMART" id="SM00493"/>
    </source>
</evidence>
<dbReference type="PANTHER" id="PTHR30313:SF2">
    <property type="entry name" value="DNA PRIMASE"/>
    <property type="match status" value="1"/>
</dbReference>
<feature type="compositionally biased region" description="Polar residues" evidence="14">
    <location>
        <begin position="475"/>
        <end position="491"/>
    </location>
</feature>
<dbReference type="OrthoDB" id="9803773at2"/>
<feature type="region of interest" description="Disordered" evidence="14">
    <location>
        <begin position="475"/>
        <end position="498"/>
    </location>
</feature>
<dbReference type="RefSeq" id="WP_044086951.1">
    <property type="nucleotide sequence ID" value="NZ_ATLK01000001.1"/>
</dbReference>
<dbReference type="InterPro" id="IPR030846">
    <property type="entry name" value="DnaG_bac"/>
</dbReference>
<dbReference type="NCBIfam" id="TIGR01391">
    <property type="entry name" value="dnaG"/>
    <property type="match status" value="1"/>
</dbReference>
<dbReference type="InterPro" id="IPR034151">
    <property type="entry name" value="TOPRIM_DnaG_bac"/>
</dbReference>
<keyword evidence="11 12" id="KW-0804">Transcription</keyword>
<gene>
    <name evidence="12" type="primary">dnaG</name>
    <name evidence="17" type="ORF">BBOMB_0565</name>
</gene>
<proteinExistence type="inferred from homology"/>
<dbReference type="Pfam" id="PF01807">
    <property type="entry name" value="Zn_ribbon_DnaG"/>
    <property type="match status" value="1"/>
</dbReference>
<dbReference type="SUPFAM" id="SSF56731">
    <property type="entry name" value="DNA primase core"/>
    <property type="match status" value="1"/>
</dbReference>
<sequence length="715" mass="78646">MAGMILKEDVEKVRGAADLYDIVSSTVTLKPSGSGTYVGLCPFHDEKTPSFSVRPSLGVWHCFGCGLGGDVFVYVEHQENIDFREAVELLADKYHIELHYEKGGRSSEHQGSKRARLLEANEEAQRFFVEQLRGRDAIAAHKLLAGRDFSQKDCEFFGCGYAPQGWDNLVRHLASNGFTQQEMLDAGLARQGQRGLYDYFRGRVTWPIRDSTGRTLGFGARKLFDDDNVNAKYINTPDTVLYKKTQALYGIDIAKAAIVKKRQVVIVEGYTDVMACHLAGVDTAVATCGTAFGEEHAKIVRRLIADDSLGAVQLVGPLKVDGQSLSSRIVFTFDGDAAGQKAAIHAFALDSAFLSQTFVAVAADNLDPCDLRLKRGDQAVRSLVSEAKPLYDFVINTVIDRFDTAYTNGQMGAVKAVAPLIAQIRDRSLLDVHERKAARRIGVDLDIMRHEVNAARRKLHVRDEDAYAPRRGQYQPTARQNGFNRENTFGTGDNPYANPEVRKALERRDANEQSYYRVDDAVFIAEQQFMAVLIQVPRAIPVQGFAKLGANHFLTDVFRSLFQAVEAAGGLPAPETPQGLWMHNLNKAAGPVLSEVVGELAVLPLPLPVVSERQSSSSGRTVSPQASDASSSGSAHEVSQASLPLREASPEESRYAAELLVRLLDLGYMRQIGAAKRRMSHMSDSAKKLELLGSITRMETERKEMQSQVYGNATA</sequence>
<dbReference type="Pfam" id="PF13662">
    <property type="entry name" value="Toprim_4"/>
    <property type="match status" value="1"/>
</dbReference>
<dbReference type="Gene3D" id="3.90.980.10">
    <property type="entry name" value="DNA primase, catalytic core, N-terminal domain"/>
    <property type="match status" value="1"/>
</dbReference>
<comment type="function">
    <text evidence="12">RNA polymerase that catalyzes the synthesis of short RNA molecules used as primers for DNA polymerase during DNA replication.</text>
</comment>
<keyword evidence="9" id="KW-0460">Magnesium</keyword>
<dbReference type="SMART" id="SM00493">
    <property type="entry name" value="TOPRIM"/>
    <property type="match status" value="1"/>
</dbReference>
<dbReference type="GO" id="GO:0008270">
    <property type="term" value="F:zinc ion binding"/>
    <property type="evidence" value="ECO:0007669"/>
    <property type="project" value="UniProtKB-UniRule"/>
</dbReference>
<evidence type="ECO:0000256" key="8">
    <source>
        <dbReference type="ARBA" id="ARBA00022833"/>
    </source>
</evidence>
<dbReference type="eggNOG" id="COG0358">
    <property type="taxonomic scope" value="Bacteria"/>
</dbReference>
<feature type="domain" description="Toprim" evidence="16">
    <location>
        <begin position="262"/>
        <end position="355"/>
    </location>
</feature>
<comment type="similarity">
    <text evidence="12">Belongs to the DnaG primase family.</text>
</comment>
<evidence type="ECO:0000259" key="15">
    <source>
        <dbReference type="SMART" id="SM00400"/>
    </source>
</evidence>
<evidence type="ECO:0000256" key="12">
    <source>
        <dbReference type="HAMAP-Rule" id="MF_00974"/>
    </source>
</evidence>
<evidence type="ECO:0000256" key="1">
    <source>
        <dbReference type="ARBA" id="ARBA00022478"/>
    </source>
</evidence>
<comment type="catalytic activity">
    <reaction evidence="12">
        <text>ssDNA + n NTP = ssDNA/pppN(pN)n-1 hybrid + (n-1) diphosphate.</text>
        <dbReference type="EC" id="2.7.7.101"/>
    </reaction>
</comment>
<dbReference type="STRING" id="1341695.BBOMB_0565"/>
<dbReference type="InterPro" id="IPR036977">
    <property type="entry name" value="DNA_primase_Znf_CHC2"/>
</dbReference>
<protein>
    <recommendedName>
        <fullName evidence="12">DNA primase</fullName>
        <ecNumber evidence="12">2.7.7.101</ecNumber>
    </recommendedName>
</protein>
<evidence type="ECO:0000256" key="11">
    <source>
        <dbReference type="ARBA" id="ARBA00023163"/>
    </source>
</evidence>
<keyword evidence="6 12" id="KW-0479">Metal-binding</keyword>
<evidence type="ECO:0000256" key="2">
    <source>
        <dbReference type="ARBA" id="ARBA00022515"/>
    </source>
</evidence>
<evidence type="ECO:0000313" key="18">
    <source>
        <dbReference type="Proteomes" id="UP000028730"/>
    </source>
</evidence>
<dbReference type="Pfam" id="PF08275">
    <property type="entry name" value="DNAG_N"/>
    <property type="match status" value="1"/>
</dbReference>
<dbReference type="GO" id="GO:1990077">
    <property type="term" value="C:primosome complex"/>
    <property type="evidence" value="ECO:0007669"/>
    <property type="project" value="UniProtKB-KW"/>
</dbReference>
<dbReference type="SUPFAM" id="SSF57783">
    <property type="entry name" value="Zinc beta-ribbon"/>
    <property type="match status" value="1"/>
</dbReference>
<dbReference type="InterPro" id="IPR037068">
    <property type="entry name" value="DNA_primase_core_N_sf"/>
</dbReference>
<name>A0A080N2L0_9BIFI</name>
<dbReference type="Gene3D" id="3.90.580.10">
    <property type="entry name" value="Zinc finger, CHC2-type domain"/>
    <property type="match status" value="1"/>
</dbReference>
<feature type="region of interest" description="Disordered" evidence="14">
    <location>
        <begin position="613"/>
        <end position="649"/>
    </location>
</feature>
<dbReference type="GO" id="GO:0000428">
    <property type="term" value="C:DNA-directed RNA polymerase complex"/>
    <property type="evidence" value="ECO:0007669"/>
    <property type="project" value="UniProtKB-KW"/>
</dbReference>
<keyword evidence="10 12" id="KW-0238">DNA-binding</keyword>
<dbReference type="Pfam" id="PF10410">
    <property type="entry name" value="DnaB_bind"/>
    <property type="match status" value="1"/>
</dbReference>
<comment type="domain">
    <text evidence="12">Contains an N-terminal zinc-binding domain, a central core domain that contains the primase activity, and a C-terminal DnaB-binding domain.</text>
</comment>
<dbReference type="InterPro" id="IPR019475">
    <property type="entry name" value="DNA_primase_DnaB-bd"/>
</dbReference>
<dbReference type="PANTHER" id="PTHR30313">
    <property type="entry name" value="DNA PRIMASE"/>
    <property type="match status" value="1"/>
</dbReference>
<comment type="subunit">
    <text evidence="12">Monomer. Interacts with DnaB.</text>
</comment>
<dbReference type="Proteomes" id="UP000028730">
    <property type="component" value="Unassembled WGS sequence"/>
</dbReference>
<keyword evidence="8 12" id="KW-0862">Zinc</keyword>
<feature type="domain" description="Zinc finger CHC2-type" evidence="15">
    <location>
        <begin position="37"/>
        <end position="91"/>
    </location>
</feature>
<evidence type="ECO:0000256" key="9">
    <source>
        <dbReference type="ARBA" id="ARBA00022842"/>
    </source>
</evidence>
<evidence type="ECO:0000256" key="14">
    <source>
        <dbReference type="SAM" id="MobiDB-lite"/>
    </source>
</evidence>